<evidence type="ECO:0000313" key="2">
    <source>
        <dbReference type="EMBL" id="MYC96385.1"/>
    </source>
</evidence>
<protein>
    <submittedName>
        <fullName evidence="2">Uncharacterized protein</fullName>
    </submittedName>
</protein>
<organism evidence="2">
    <name type="scientific">Caldilineaceae bacterium SB0661_bin_32</name>
    <dbReference type="NCBI Taxonomy" id="2605255"/>
    <lineage>
        <taxon>Bacteria</taxon>
        <taxon>Bacillati</taxon>
        <taxon>Chloroflexota</taxon>
        <taxon>Caldilineae</taxon>
        <taxon>Caldilineales</taxon>
        <taxon>Caldilineaceae</taxon>
    </lineage>
</organism>
<comment type="caution">
    <text evidence="2">The sequence shown here is derived from an EMBL/GenBank/DDBJ whole genome shotgun (WGS) entry which is preliminary data.</text>
</comment>
<feature type="transmembrane region" description="Helical" evidence="1">
    <location>
        <begin position="27"/>
        <end position="45"/>
    </location>
</feature>
<feature type="transmembrane region" description="Helical" evidence="1">
    <location>
        <begin position="65"/>
        <end position="85"/>
    </location>
</feature>
<name>A0A6B1DAQ8_9CHLR</name>
<accession>A0A6B1DAQ8</accession>
<reference evidence="2" key="1">
    <citation type="submission" date="2019-09" db="EMBL/GenBank/DDBJ databases">
        <title>Characterisation of the sponge microbiome using genome-centric metagenomics.</title>
        <authorList>
            <person name="Engelberts J.P."/>
            <person name="Robbins S.J."/>
            <person name="De Goeij J.M."/>
            <person name="Aranda M."/>
            <person name="Bell S.C."/>
            <person name="Webster N.S."/>
        </authorList>
    </citation>
    <scope>NUCLEOTIDE SEQUENCE</scope>
    <source>
        <strain evidence="2">SB0661_bin_32</strain>
    </source>
</reference>
<keyword evidence="1" id="KW-0812">Transmembrane</keyword>
<evidence type="ECO:0000256" key="1">
    <source>
        <dbReference type="SAM" id="Phobius"/>
    </source>
</evidence>
<keyword evidence="1" id="KW-1133">Transmembrane helix</keyword>
<proteinExistence type="predicted"/>
<keyword evidence="1" id="KW-0472">Membrane</keyword>
<gene>
    <name evidence="2" type="ORF">F4X14_15585</name>
</gene>
<sequence>MKTLVPPVLCEKERRGRSYEPVEEKKVLIQGAVGIVALIALILFVEWMTVAEEFTWLPLLYEFPIEAVIVLASVAAFLGWLTRALQKRLIDPIIRWFGKGT</sequence>
<dbReference type="EMBL" id="VXMH01000079">
    <property type="protein sequence ID" value="MYC96385.1"/>
    <property type="molecule type" value="Genomic_DNA"/>
</dbReference>
<dbReference type="AlphaFoldDB" id="A0A6B1DAQ8"/>